<protein>
    <submittedName>
        <fullName evidence="3">Oxidoreductase, short chain dehydrogenase/reductase family protein</fullName>
    </submittedName>
</protein>
<dbReference type="PRINTS" id="PR00080">
    <property type="entry name" value="SDRFAMILY"/>
</dbReference>
<dbReference type="PANTHER" id="PTHR42879">
    <property type="entry name" value="3-OXOACYL-(ACYL-CARRIER-PROTEIN) REDUCTASE"/>
    <property type="match status" value="1"/>
</dbReference>
<dbReference type="OrthoDB" id="9808187at2"/>
<dbReference type="PANTHER" id="PTHR42879:SF2">
    <property type="entry name" value="3-OXOACYL-[ACYL-CARRIER-PROTEIN] REDUCTASE FABG"/>
    <property type="match status" value="1"/>
</dbReference>
<dbReference type="eggNOG" id="COG1028">
    <property type="taxonomic scope" value="Bacteria"/>
</dbReference>
<feature type="domain" description="Ketoreductase" evidence="2">
    <location>
        <begin position="208"/>
        <end position="384"/>
    </location>
</feature>
<dbReference type="InterPro" id="IPR002347">
    <property type="entry name" value="SDR_fam"/>
</dbReference>
<proteinExistence type="inferred from homology"/>
<keyword evidence="4" id="KW-1185">Reference proteome</keyword>
<evidence type="ECO:0000313" key="4">
    <source>
        <dbReference type="Proteomes" id="UP000003111"/>
    </source>
</evidence>
<dbReference type="RefSeq" id="WP_007077868.1">
    <property type="nucleotide sequence ID" value="NZ_CM001024.1"/>
</dbReference>
<dbReference type="InterPro" id="IPR020904">
    <property type="entry name" value="Sc_DH/Rdtase_CS"/>
</dbReference>
<gene>
    <name evidence="3" type="ORF">HMPREF0063_10846</name>
</gene>
<dbReference type="Gene3D" id="3.40.50.720">
    <property type="entry name" value="NAD(P)-binding Rossmann-like Domain"/>
    <property type="match status" value="2"/>
</dbReference>
<dbReference type="Pfam" id="PF13561">
    <property type="entry name" value="adh_short_C2"/>
    <property type="match status" value="1"/>
</dbReference>
<dbReference type="InterPro" id="IPR057326">
    <property type="entry name" value="KR_dom"/>
</dbReference>
<dbReference type="PROSITE" id="PS00061">
    <property type="entry name" value="ADH_SHORT"/>
    <property type="match status" value="1"/>
</dbReference>
<dbReference type="PRINTS" id="PR00081">
    <property type="entry name" value="GDHRDH"/>
</dbReference>
<dbReference type="GO" id="GO:0032787">
    <property type="term" value="P:monocarboxylic acid metabolic process"/>
    <property type="evidence" value="ECO:0007669"/>
    <property type="project" value="UniProtKB-ARBA"/>
</dbReference>
<sequence length="448" mass="45736">MSDRYQDLAHNPIGKFLVKNLGLPNPPYLERYTGGPLVRGTVLTGSATNGAVAKAVTAALKSAKIEATGVAAGSKTYKGLVFDASGIDSAAGLVALQEFFTPVLRQVAPNARVVVIGALPSEAASEGAAIAQRALEGFTRSLGKEIGGGSTVNLVLVAKGAEKALGSTLGFLLSPKSAYVSGQVVRVGTTGITSAPTVKELEKPLAGKVALVTGASRGLGEADMRVLARDGATVIGLDVPPLEADLKALATELGGGYIVGDITADDAPETIAAYVKEHHGGIDIIVHNAGITRDKRLRNMKSENWQLVVDISVGAPQRITDHLLDQGLLNDGGRVVGIASIAGIAGNNGQTNYASAKAGVIGWIESLSARVADRGITANVIAPGFMETEMVKTIPLGVREAGRRMNSMSQGGLPVDVAETIAWLASPGTGAVSGNVIGVNGQMLLGAS</sequence>
<dbReference type="AlphaFoldDB" id="E2SA56"/>
<dbReference type="FunFam" id="3.40.50.720:FF:000338">
    <property type="entry name" value="3-oxoacyl-ACP reductase FabG"/>
    <property type="match status" value="1"/>
</dbReference>
<organism evidence="3 4">
    <name type="scientific">Aeromicrobium marinum DSM 15272</name>
    <dbReference type="NCBI Taxonomy" id="585531"/>
    <lineage>
        <taxon>Bacteria</taxon>
        <taxon>Bacillati</taxon>
        <taxon>Actinomycetota</taxon>
        <taxon>Actinomycetes</taxon>
        <taxon>Propionibacteriales</taxon>
        <taxon>Nocardioidaceae</taxon>
        <taxon>Aeromicrobium</taxon>
    </lineage>
</organism>
<evidence type="ECO:0000259" key="2">
    <source>
        <dbReference type="SMART" id="SM00822"/>
    </source>
</evidence>
<dbReference type="InterPro" id="IPR036291">
    <property type="entry name" value="NAD(P)-bd_dom_sf"/>
</dbReference>
<dbReference type="EMBL" id="ACLF03000003">
    <property type="protein sequence ID" value="EFQ84130.1"/>
    <property type="molecule type" value="Genomic_DNA"/>
</dbReference>
<dbReference type="InterPro" id="IPR050259">
    <property type="entry name" value="SDR"/>
</dbReference>
<evidence type="ECO:0000313" key="3">
    <source>
        <dbReference type="EMBL" id="EFQ84130.1"/>
    </source>
</evidence>
<comment type="similarity">
    <text evidence="1">Belongs to the short-chain dehydrogenases/reductases (SDR) family.</text>
</comment>
<dbReference type="SUPFAM" id="SSF51735">
    <property type="entry name" value="NAD(P)-binding Rossmann-fold domains"/>
    <property type="match status" value="2"/>
</dbReference>
<evidence type="ECO:0000256" key="1">
    <source>
        <dbReference type="ARBA" id="ARBA00006484"/>
    </source>
</evidence>
<dbReference type="SMART" id="SM00822">
    <property type="entry name" value="PKS_KR"/>
    <property type="match status" value="1"/>
</dbReference>
<accession>E2SA56</accession>
<reference evidence="3" key="1">
    <citation type="submission" date="2010-08" db="EMBL/GenBank/DDBJ databases">
        <authorList>
            <person name="Muzny D."/>
            <person name="Qin X."/>
            <person name="Buhay C."/>
            <person name="Dugan-Rocha S."/>
            <person name="Ding Y."/>
            <person name="Chen G."/>
            <person name="Hawes A."/>
            <person name="Holder M."/>
            <person name="Jhangiani S."/>
            <person name="Johnson A."/>
            <person name="Khan Z."/>
            <person name="Li Z."/>
            <person name="Liu W."/>
            <person name="Liu X."/>
            <person name="Perez L."/>
            <person name="Shen H."/>
            <person name="Wang Q."/>
            <person name="Watt J."/>
            <person name="Xi L."/>
            <person name="Xin Y."/>
            <person name="Zhou J."/>
            <person name="Deng J."/>
            <person name="Jiang H."/>
            <person name="Liu Y."/>
            <person name="Qu J."/>
            <person name="Song X.-Z."/>
            <person name="Zhang L."/>
            <person name="Villasana D."/>
            <person name="Johnson A."/>
            <person name="Liu J."/>
            <person name="Liyanage D."/>
            <person name="Lorensuhewa L."/>
            <person name="Robinson T."/>
            <person name="Song A."/>
            <person name="Song B.-B."/>
            <person name="Dinh H."/>
            <person name="Thornton R."/>
            <person name="Coyle M."/>
            <person name="Francisco L."/>
            <person name="Jackson L."/>
            <person name="Javaid M."/>
            <person name="Korchina V."/>
            <person name="Kovar C."/>
            <person name="Mata R."/>
            <person name="Mathew T."/>
            <person name="Ngo R."/>
            <person name="Nguyen L."/>
            <person name="Nguyen N."/>
            <person name="Okwuonu G."/>
            <person name="Ongeri F."/>
            <person name="Pham C."/>
            <person name="Simmons D."/>
            <person name="Wilczek-Boney K."/>
            <person name="Hale W."/>
            <person name="Jakkamsetti A."/>
            <person name="Pham P."/>
            <person name="Ruth R."/>
            <person name="San Lucas F."/>
            <person name="Warren J."/>
            <person name="Zhang J."/>
            <person name="Zhao Z."/>
            <person name="Zhou C."/>
            <person name="Zhu D."/>
            <person name="Lee S."/>
            <person name="Bess C."/>
            <person name="Blankenburg K."/>
            <person name="Forbes L."/>
            <person name="Fu Q."/>
            <person name="Gubbala S."/>
            <person name="Hirani K."/>
            <person name="Jayaseelan J.C."/>
            <person name="Lara F."/>
            <person name="Munidasa M."/>
            <person name="Palculict T."/>
            <person name="Patil S."/>
            <person name="Pu L.-L."/>
            <person name="Saada N."/>
            <person name="Tang L."/>
            <person name="Weissenberger G."/>
            <person name="Zhu Y."/>
            <person name="Hemphill L."/>
            <person name="Shang Y."/>
            <person name="Youmans B."/>
            <person name="Ayvaz T."/>
            <person name="Ross M."/>
            <person name="Santibanez J."/>
            <person name="Aqrawi P."/>
            <person name="Gross S."/>
            <person name="Joshi V."/>
            <person name="Fowler G."/>
            <person name="Nazareth L."/>
            <person name="Reid J."/>
            <person name="Worley K."/>
            <person name="Petrosino J."/>
            <person name="Highlander S."/>
            <person name="Gibbs R."/>
        </authorList>
    </citation>
    <scope>NUCLEOTIDE SEQUENCE [LARGE SCALE GENOMIC DNA]</scope>
    <source>
        <strain evidence="3">DSM 15272</strain>
    </source>
</reference>
<dbReference type="Proteomes" id="UP000003111">
    <property type="component" value="Unassembled WGS sequence"/>
</dbReference>
<name>E2SA56_9ACTN</name>
<dbReference type="NCBIfam" id="NF006110">
    <property type="entry name" value="PRK08261.1"/>
    <property type="match status" value="1"/>
</dbReference>
<comment type="caution">
    <text evidence="3">The sequence shown here is derived from an EMBL/GenBank/DDBJ whole genome shotgun (WGS) entry which is preliminary data.</text>
</comment>
<dbReference type="STRING" id="585531.HMPREF0063_10846"/>
<dbReference type="HOGENOM" id="CLU_047208_0_0_11"/>